<evidence type="ECO:0000256" key="5">
    <source>
        <dbReference type="ARBA" id="ARBA00023098"/>
    </source>
</evidence>
<keyword evidence="5" id="KW-0443">Lipid metabolism</keyword>
<dbReference type="RefSeq" id="WP_053937780.1">
    <property type="nucleotide sequence ID" value="NZ_LAQT01000008.1"/>
</dbReference>
<evidence type="ECO:0000256" key="6">
    <source>
        <dbReference type="PIRSR" id="PIRSR003085-1"/>
    </source>
</evidence>
<proteinExistence type="inferred from homology"/>
<comment type="caution">
    <text evidence="8">The sequence shown here is derived from an EMBL/GenBank/DDBJ whole genome shotgun (WGS) entry which is preliminary data.</text>
</comment>
<dbReference type="Pfam" id="PF25371">
    <property type="entry name" value="DUF7884"/>
    <property type="match status" value="1"/>
</dbReference>
<dbReference type="STRING" id="857265.WG78_10625"/>
<dbReference type="PANTHER" id="PTHR43667">
    <property type="entry name" value="CYCLOPROPANE-FATTY-ACYL-PHOSPHOLIPID SYNTHASE"/>
    <property type="match status" value="1"/>
</dbReference>
<dbReference type="AlphaFoldDB" id="A0A0N0XL23"/>
<evidence type="ECO:0000313" key="9">
    <source>
        <dbReference type="Proteomes" id="UP000037939"/>
    </source>
</evidence>
<accession>A0A0N0XL23</accession>
<evidence type="ECO:0000256" key="3">
    <source>
        <dbReference type="ARBA" id="ARBA00022679"/>
    </source>
</evidence>
<dbReference type="InterPro" id="IPR057206">
    <property type="entry name" value="DUF7884"/>
</dbReference>
<keyword evidence="3 8" id="KW-0808">Transferase</keyword>
<comment type="similarity">
    <text evidence="1">Belongs to the CFA/CMAS family.</text>
</comment>
<keyword evidence="9" id="KW-1185">Reference proteome</keyword>
<dbReference type="EMBL" id="LAQT01000008">
    <property type="protein sequence ID" value="KPC52938.1"/>
    <property type="molecule type" value="Genomic_DNA"/>
</dbReference>
<evidence type="ECO:0000256" key="2">
    <source>
        <dbReference type="ARBA" id="ARBA00022603"/>
    </source>
</evidence>
<dbReference type="InterPro" id="IPR050723">
    <property type="entry name" value="CFA/CMAS"/>
</dbReference>
<dbReference type="Proteomes" id="UP000037939">
    <property type="component" value="Unassembled WGS sequence"/>
</dbReference>
<dbReference type="InterPro" id="IPR029063">
    <property type="entry name" value="SAM-dependent_MTases_sf"/>
</dbReference>
<sequence>MSWNPLFDEFVNRMRSHAIPLRLQLWNGNHFDLSADPRVTITANSIGSLRHIIHPTLDNLGKAYVEGDIDVSGHVMDVVAVAARLAEANNSTERPTTRIADHTKELDKDSISYHYDVSNEFYAQWLDQEMVYSCAYFKTADDTLDAAQVQKLDHILAKLNLRPGQTLLDIGCGWGALIIRAARKYGVKALGVTLSQNQYDYAKARIEREGLSDVCEVRIQDYRDVSGQFDRITSVGMFEHVGLKNLQTYFKQVNKLLADGGVAMNHGITSTDPDSRSTPFGGGDFIDRYVFPNGELPHISLALREMASAGLEVLDVENLRRHYALTLEHWADRFDAAKERVLALAGEQRYRIWRIYLAGCAYGFRQDWIALHQILATKSGGPEMNKLPLTRDYMYRHP</sequence>
<organism evidence="8 9">
    <name type="scientific">Amantichitinum ursilacus</name>
    <dbReference type="NCBI Taxonomy" id="857265"/>
    <lineage>
        <taxon>Bacteria</taxon>
        <taxon>Pseudomonadati</taxon>
        <taxon>Pseudomonadota</taxon>
        <taxon>Betaproteobacteria</taxon>
        <taxon>Neisseriales</taxon>
        <taxon>Chitinibacteraceae</taxon>
        <taxon>Amantichitinum</taxon>
    </lineage>
</organism>
<dbReference type="GO" id="GO:0008825">
    <property type="term" value="F:cyclopropane-fatty-acyl-phospholipid synthase activity"/>
    <property type="evidence" value="ECO:0007669"/>
    <property type="project" value="UniProtKB-EC"/>
</dbReference>
<evidence type="ECO:0000256" key="4">
    <source>
        <dbReference type="ARBA" id="ARBA00022691"/>
    </source>
</evidence>
<evidence type="ECO:0000256" key="1">
    <source>
        <dbReference type="ARBA" id="ARBA00010815"/>
    </source>
</evidence>
<dbReference type="SUPFAM" id="SSF53335">
    <property type="entry name" value="S-adenosyl-L-methionine-dependent methyltransferases"/>
    <property type="match status" value="1"/>
</dbReference>
<evidence type="ECO:0000259" key="7">
    <source>
        <dbReference type="Pfam" id="PF25371"/>
    </source>
</evidence>
<name>A0A0N0XL23_9NEIS</name>
<dbReference type="Pfam" id="PF02353">
    <property type="entry name" value="CMAS"/>
    <property type="match status" value="1"/>
</dbReference>
<keyword evidence="4" id="KW-0949">S-adenosyl-L-methionine</keyword>
<protein>
    <submittedName>
        <fullName evidence="8">Cyclopropane mycolic acid synthase 1</fullName>
        <ecNumber evidence="8">2.1.1.79</ecNumber>
    </submittedName>
</protein>
<dbReference type="PANTHER" id="PTHR43667:SF1">
    <property type="entry name" value="CYCLOPROPANE-FATTY-ACYL-PHOSPHOLIPID SYNTHASE"/>
    <property type="match status" value="1"/>
</dbReference>
<dbReference type="PATRIC" id="fig|857265.3.peg.2184"/>
<dbReference type="GO" id="GO:0008610">
    <property type="term" value="P:lipid biosynthetic process"/>
    <property type="evidence" value="ECO:0007669"/>
    <property type="project" value="InterPro"/>
</dbReference>
<feature type="active site" evidence="6">
    <location>
        <position position="360"/>
    </location>
</feature>
<feature type="domain" description="DUF7884" evidence="7">
    <location>
        <begin position="15"/>
        <end position="87"/>
    </location>
</feature>
<dbReference type="OrthoDB" id="9782855at2"/>
<dbReference type="CDD" id="cd02440">
    <property type="entry name" value="AdoMet_MTases"/>
    <property type="match status" value="1"/>
</dbReference>
<dbReference type="PIRSF" id="PIRSF003085">
    <property type="entry name" value="CMAS"/>
    <property type="match status" value="1"/>
</dbReference>
<evidence type="ECO:0000313" key="8">
    <source>
        <dbReference type="EMBL" id="KPC52938.1"/>
    </source>
</evidence>
<dbReference type="InterPro" id="IPR003333">
    <property type="entry name" value="CMAS"/>
</dbReference>
<dbReference type="Gene3D" id="3.40.50.150">
    <property type="entry name" value="Vaccinia Virus protein VP39"/>
    <property type="match status" value="1"/>
</dbReference>
<dbReference type="EC" id="2.1.1.79" evidence="8"/>
<dbReference type="GO" id="GO:0032259">
    <property type="term" value="P:methylation"/>
    <property type="evidence" value="ECO:0007669"/>
    <property type="project" value="UniProtKB-KW"/>
</dbReference>
<keyword evidence="2 8" id="KW-0489">Methyltransferase</keyword>
<reference evidence="8 9" key="1">
    <citation type="submission" date="2015-07" db="EMBL/GenBank/DDBJ databases">
        <title>Draft genome sequence of the Amantichitinum ursilacus IGB-41, a new chitin-degrading bacterium.</title>
        <authorList>
            <person name="Kirstahler P."/>
            <person name="Guenther M."/>
            <person name="Grumaz C."/>
            <person name="Rupp S."/>
            <person name="Zibek S."/>
            <person name="Sohn K."/>
        </authorList>
    </citation>
    <scope>NUCLEOTIDE SEQUENCE [LARGE SCALE GENOMIC DNA]</scope>
    <source>
        <strain evidence="8 9">IGB-41</strain>
    </source>
</reference>
<gene>
    <name evidence="8" type="primary">cmaA1</name>
    <name evidence="8" type="ORF">WG78_10625</name>
</gene>